<organism evidence="2 3">
    <name type="scientific">Roseovarius halotolerans</name>
    <dbReference type="NCBI Taxonomy" id="505353"/>
    <lineage>
        <taxon>Bacteria</taxon>
        <taxon>Pseudomonadati</taxon>
        <taxon>Pseudomonadota</taxon>
        <taxon>Alphaproteobacteria</taxon>
        <taxon>Rhodobacterales</taxon>
        <taxon>Roseobacteraceae</taxon>
        <taxon>Roseovarius</taxon>
    </lineage>
</organism>
<name>A0A1X6YDD2_9RHOB</name>
<dbReference type="Proteomes" id="UP000193207">
    <property type="component" value="Unassembled WGS sequence"/>
</dbReference>
<sequence>MRIRTGFRDDREAIIGLFTDAFSDAEGPEEGRAIGLLTAALLDRTPAADIIVFSAWRDEAIAGCILFTRLTFEDDPRDVFLMAPVAVATGCQGEGIGQALISHGLDALRGRGVDVAVTYGDPAYYSRTGFVPVTEEVVPAPLPLSQPEGWQAQTLNDAPLEPIRGRARCVAAFDNPDYW</sequence>
<proteinExistence type="predicted"/>
<evidence type="ECO:0000313" key="3">
    <source>
        <dbReference type="Proteomes" id="UP000193207"/>
    </source>
</evidence>
<gene>
    <name evidence="2" type="ORF">ROH8110_00537</name>
</gene>
<evidence type="ECO:0000313" key="2">
    <source>
        <dbReference type="EMBL" id="SLN18142.1"/>
    </source>
</evidence>
<feature type="domain" description="N-acetyltransferase" evidence="1">
    <location>
        <begin position="1"/>
        <end position="149"/>
    </location>
</feature>
<evidence type="ECO:0000259" key="1">
    <source>
        <dbReference type="PROSITE" id="PS51186"/>
    </source>
</evidence>
<dbReference type="CDD" id="cd04301">
    <property type="entry name" value="NAT_SF"/>
    <property type="match status" value="1"/>
</dbReference>
<dbReference type="InterPro" id="IPR000182">
    <property type="entry name" value="GNAT_dom"/>
</dbReference>
<protein>
    <submittedName>
        <fullName evidence="2">Acetyltransferase (GNAT) family protein</fullName>
    </submittedName>
</protein>
<keyword evidence="3" id="KW-1185">Reference proteome</keyword>
<accession>A0A1X6YDD2</accession>
<dbReference type="SUPFAM" id="SSF55729">
    <property type="entry name" value="Acyl-CoA N-acyltransferases (Nat)"/>
    <property type="match status" value="1"/>
</dbReference>
<dbReference type="RefSeq" id="WP_085816221.1">
    <property type="nucleotide sequence ID" value="NZ_FWFU01000001.1"/>
</dbReference>
<dbReference type="EMBL" id="FWFU01000001">
    <property type="protein sequence ID" value="SLN18142.1"/>
    <property type="molecule type" value="Genomic_DNA"/>
</dbReference>
<reference evidence="2 3" key="1">
    <citation type="submission" date="2017-03" db="EMBL/GenBank/DDBJ databases">
        <authorList>
            <person name="Afonso C.L."/>
            <person name="Miller P.J."/>
            <person name="Scott M.A."/>
            <person name="Spackman E."/>
            <person name="Goraichik I."/>
            <person name="Dimitrov K.M."/>
            <person name="Suarez D.L."/>
            <person name="Swayne D.E."/>
        </authorList>
    </citation>
    <scope>NUCLEOTIDE SEQUENCE [LARGE SCALE GENOMIC DNA]</scope>
    <source>
        <strain evidence="2 3">CECT 8110</strain>
    </source>
</reference>
<dbReference type="GO" id="GO:0016747">
    <property type="term" value="F:acyltransferase activity, transferring groups other than amino-acyl groups"/>
    <property type="evidence" value="ECO:0007669"/>
    <property type="project" value="InterPro"/>
</dbReference>
<keyword evidence="2" id="KW-0808">Transferase</keyword>
<dbReference type="AlphaFoldDB" id="A0A1X6YDD2"/>
<dbReference type="Pfam" id="PF00583">
    <property type="entry name" value="Acetyltransf_1"/>
    <property type="match status" value="1"/>
</dbReference>
<dbReference type="OrthoDB" id="9797178at2"/>
<dbReference type="InterPro" id="IPR016181">
    <property type="entry name" value="Acyl_CoA_acyltransferase"/>
</dbReference>
<dbReference type="Gene3D" id="3.40.630.30">
    <property type="match status" value="1"/>
</dbReference>
<dbReference type="PROSITE" id="PS51186">
    <property type="entry name" value="GNAT"/>
    <property type="match status" value="1"/>
</dbReference>